<dbReference type="RefSeq" id="WP_013190635.1">
    <property type="nucleotide sequence ID" value="NC_014248.1"/>
</dbReference>
<gene>
    <name evidence="1" type="ordered locus">Aazo_1361</name>
</gene>
<evidence type="ECO:0000313" key="2">
    <source>
        <dbReference type="Proteomes" id="UP000001511"/>
    </source>
</evidence>
<protein>
    <submittedName>
        <fullName evidence="1">Uncharacterized protein</fullName>
    </submittedName>
</protein>
<keyword evidence="2" id="KW-1185">Reference proteome</keyword>
<proteinExistence type="predicted"/>
<reference evidence="1 2" key="1">
    <citation type="journal article" date="2010" name="PLoS ONE">
        <title>Genome erosion in a nitrogen-fixing vertically transmitted endosymbiotic multicellular cyanobacterium.</title>
        <authorList>
            <person name="Ran L."/>
            <person name="Larsson J."/>
            <person name="Vigil-Stenman T."/>
            <person name="Nylander J.A."/>
            <person name="Ininbergs K."/>
            <person name="Zheng W.W."/>
            <person name="Lapidus A."/>
            <person name="Lowry S."/>
            <person name="Haselkorn R."/>
            <person name="Bergman B."/>
        </authorList>
    </citation>
    <scope>NUCLEOTIDE SEQUENCE [LARGE SCALE GENOMIC DNA]</scope>
    <source>
        <strain evidence="1 2">0708</strain>
    </source>
</reference>
<name>D7E3U9_NOSA0</name>
<organism evidence="1 2">
    <name type="scientific">Nostoc azollae (strain 0708)</name>
    <name type="common">Anabaena azollae (strain 0708)</name>
    <dbReference type="NCBI Taxonomy" id="551115"/>
    <lineage>
        <taxon>Bacteria</taxon>
        <taxon>Bacillati</taxon>
        <taxon>Cyanobacteriota</taxon>
        <taxon>Cyanophyceae</taxon>
        <taxon>Nostocales</taxon>
        <taxon>Nostocaceae</taxon>
        <taxon>Trichormus</taxon>
    </lineage>
</organism>
<accession>D7E3U9</accession>
<dbReference type="AlphaFoldDB" id="D7E3U9"/>
<dbReference type="Proteomes" id="UP000001511">
    <property type="component" value="Chromosome"/>
</dbReference>
<dbReference type="KEGG" id="naz:Aazo_1361"/>
<dbReference type="EMBL" id="CP002059">
    <property type="protein sequence ID" value="ADI63617.1"/>
    <property type="molecule type" value="Genomic_DNA"/>
</dbReference>
<evidence type="ECO:0000313" key="1">
    <source>
        <dbReference type="EMBL" id="ADI63617.1"/>
    </source>
</evidence>
<sequence>MASSTWFLGLSAAADPPRTGGVASGGIRYQIAFRNTGKIGINSNKIKKDLTIIGID</sequence>
<dbReference type="HOGENOM" id="CLU_3009797_0_0_3"/>